<dbReference type="RefSeq" id="XP_068354833.1">
    <property type="nucleotide sequence ID" value="XM_068507914.1"/>
</dbReference>
<evidence type="ECO:0000313" key="7">
    <source>
        <dbReference type="Proteomes" id="UP000179807"/>
    </source>
</evidence>
<comment type="similarity">
    <text evidence="5">Belongs to the eIF-6 family.</text>
</comment>
<proteinExistence type="inferred from homology"/>
<dbReference type="HAMAP" id="MF_00032">
    <property type="entry name" value="eIF_6"/>
    <property type="match status" value="1"/>
</dbReference>
<keyword evidence="3 5" id="KW-0648">Protein biosynthesis</keyword>
<dbReference type="GO" id="GO:0005737">
    <property type="term" value="C:cytoplasm"/>
    <property type="evidence" value="ECO:0007669"/>
    <property type="project" value="UniProtKB-SubCell"/>
</dbReference>
<protein>
    <recommendedName>
        <fullName evidence="5">Eukaryotic translation initiation factor 6</fullName>
        <shortName evidence="5">eIF-6</shortName>
    </recommendedName>
</protein>
<dbReference type="InterPro" id="IPR002769">
    <property type="entry name" value="eIF6"/>
</dbReference>
<dbReference type="GeneID" id="94842618"/>
<dbReference type="CDD" id="cd00527">
    <property type="entry name" value="IF6"/>
    <property type="match status" value="1"/>
</dbReference>
<organism evidence="6 7">
    <name type="scientific">Tritrichomonas foetus</name>
    <dbReference type="NCBI Taxonomy" id="1144522"/>
    <lineage>
        <taxon>Eukaryota</taxon>
        <taxon>Metamonada</taxon>
        <taxon>Parabasalia</taxon>
        <taxon>Tritrichomonadida</taxon>
        <taxon>Tritrichomonadidae</taxon>
        <taxon>Tritrichomonas</taxon>
    </lineage>
</organism>
<keyword evidence="5" id="KW-0690">Ribosome biogenesis</keyword>
<dbReference type="NCBIfam" id="TIGR00323">
    <property type="entry name" value="eIF-6"/>
    <property type="match status" value="1"/>
</dbReference>
<dbReference type="PIRSF" id="PIRSF006413">
    <property type="entry name" value="IF-6"/>
    <property type="match status" value="1"/>
</dbReference>
<evidence type="ECO:0000256" key="5">
    <source>
        <dbReference type="HAMAP-Rule" id="MF_03132"/>
    </source>
</evidence>
<dbReference type="GO" id="GO:0042256">
    <property type="term" value="P:cytosolic ribosome assembly"/>
    <property type="evidence" value="ECO:0007669"/>
    <property type="project" value="UniProtKB-UniRule"/>
</dbReference>
<dbReference type="GO" id="GO:0043023">
    <property type="term" value="F:ribosomal large subunit binding"/>
    <property type="evidence" value="ECO:0007669"/>
    <property type="project" value="UniProtKB-UniRule"/>
</dbReference>
<comment type="subunit">
    <text evidence="5">Monomer. Associates with the 60S ribosomal subunit.</text>
</comment>
<evidence type="ECO:0000256" key="3">
    <source>
        <dbReference type="ARBA" id="ARBA00022917"/>
    </source>
</evidence>
<evidence type="ECO:0000313" key="6">
    <source>
        <dbReference type="EMBL" id="OHT01697.1"/>
    </source>
</evidence>
<keyword evidence="7" id="KW-1185">Reference proteome</keyword>
<keyword evidence="1 5" id="KW-0963">Cytoplasm</keyword>
<name>A0A1J4JRF7_9EUKA</name>
<dbReference type="GO" id="GO:0003743">
    <property type="term" value="F:translation initiation factor activity"/>
    <property type="evidence" value="ECO:0007669"/>
    <property type="project" value="UniProtKB-UniRule"/>
</dbReference>
<dbReference type="GO" id="GO:0042273">
    <property type="term" value="P:ribosomal large subunit biogenesis"/>
    <property type="evidence" value="ECO:0007669"/>
    <property type="project" value="UniProtKB-UniRule"/>
</dbReference>
<dbReference type="OrthoDB" id="4155914at2759"/>
<reference evidence="6" key="1">
    <citation type="submission" date="2016-10" db="EMBL/GenBank/DDBJ databases">
        <authorList>
            <person name="Benchimol M."/>
            <person name="Almeida L.G."/>
            <person name="Vasconcelos A.T."/>
            <person name="Perreira-Neves A."/>
            <person name="Rosa I.A."/>
            <person name="Tasca T."/>
            <person name="Bogo M.R."/>
            <person name="de Souza W."/>
        </authorList>
    </citation>
    <scope>NUCLEOTIDE SEQUENCE [LARGE SCALE GENOMIC DNA]</scope>
    <source>
        <strain evidence="6">K</strain>
    </source>
</reference>
<evidence type="ECO:0000256" key="1">
    <source>
        <dbReference type="ARBA" id="ARBA00022490"/>
    </source>
</evidence>
<dbReference type="Pfam" id="PF01912">
    <property type="entry name" value="eIF-6"/>
    <property type="match status" value="1"/>
</dbReference>
<comment type="function">
    <text evidence="5">Binds to the 60S ribosomal subunit and prevents its association with the 40S ribosomal subunit to form the 80S initiation complex in the cytoplasm. May also be involved in ribosome biogenesis.</text>
</comment>
<dbReference type="AlphaFoldDB" id="A0A1J4JRF7"/>
<dbReference type="GO" id="GO:0005730">
    <property type="term" value="C:nucleolus"/>
    <property type="evidence" value="ECO:0007669"/>
    <property type="project" value="UniProtKB-SubCell"/>
</dbReference>
<keyword evidence="4 5" id="KW-0539">Nucleus</keyword>
<keyword evidence="2 5" id="KW-0396">Initiation factor</keyword>
<dbReference type="SUPFAM" id="SSF55909">
    <property type="entry name" value="Pentein"/>
    <property type="match status" value="1"/>
</dbReference>
<dbReference type="Proteomes" id="UP000179807">
    <property type="component" value="Unassembled WGS sequence"/>
</dbReference>
<dbReference type="PANTHER" id="PTHR10784">
    <property type="entry name" value="TRANSLATION INITIATION FACTOR 6"/>
    <property type="match status" value="1"/>
</dbReference>
<dbReference type="FunFam" id="3.75.10.10:FF:000001">
    <property type="entry name" value="Eukaryotic translation initiation factor 6"/>
    <property type="match status" value="1"/>
</dbReference>
<sequence length="246" mass="26711">MVSRCKYQNSSEIGAYARITNSYALLPFNTSENFFTVFEEKLAEHIPVFHASIAGTSILGRLCAGNSKGLLVPSTTTDQELQQLRDCLPDAVIVQRVDERLSALGNVISCNDHVALYHPELDSQTVEIIGDVLGVDAFPATIADEKLVGTYTVFTNKGGVVCPKVTVEQLEELAGQLCVELTAATVNRGQHLLGAGICVNDWTMFCGWDTTALEIANLTRIFKIEDNSANNADVANIDESLIDMIL</sequence>
<evidence type="ECO:0000256" key="2">
    <source>
        <dbReference type="ARBA" id="ARBA00022540"/>
    </source>
</evidence>
<dbReference type="EMBL" id="MLAK01000899">
    <property type="protein sequence ID" value="OHT01697.1"/>
    <property type="molecule type" value="Genomic_DNA"/>
</dbReference>
<dbReference type="VEuPathDB" id="TrichDB:TRFO_31395"/>
<dbReference type="SMART" id="SM00654">
    <property type="entry name" value="eIF6"/>
    <property type="match status" value="1"/>
</dbReference>
<comment type="subcellular location">
    <subcellularLocation>
        <location evidence="5">Cytoplasm</location>
    </subcellularLocation>
    <subcellularLocation>
        <location evidence="5">Nucleus</location>
        <location evidence="5">Nucleolus</location>
    </subcellularLocation>
    <text evidence="5">Shuttles between cytoplasm and nucleus/nucleolus.</text>
</comment>
<dbReference type="Gene3D" id="3.75.10.10">
    <property type="entry name" value="L-arginine/glycine Amidinotransferase, Chain A"/>
    <property type="match status" value="1"/>
</dbReference>
<accession>A0A1J4JRF7</accession>
<evidence type="ECO:0000256" key="4">
    <source>
        <dbReference type="ARBA" id="ARBA00023242"/>
    </source>
</evidence>
<gene>
    <name evidence="5 6" type="primary">EIF6</name>
    <name evidence="6" type="ORF">TRFO_31395</name>
</gene>
<comment type="caution">
    <text evidence="6">The sequence shown here is derived from an EMBL/GenBank/DDBJ whole genome shotgun (WGS) entry which is preliminary data.</text>
</comment>